<evidence type="ECO:0000313" key="4">
    <source>
        <dbReference type="Proteomes" id="UP000249340"/>
    </source>
</evidence>
<keyword evidence="4" id="KW-1185">Reference proteome</keyword>
<dbReference type="PROSITE" id="PS51257">
    <property type="entry name" value="PROKAR_LIPOPROTEIN"/>
    <property type="match status" value="1"/>
</dbReference>
<proteinExistence type="predicted"/>
<gene>
    <name evidence="3" type="ORF">C7M71_011090</name>
</gene>
<protein>
    <submittedName>
        <fullName evidence="3">Uncharacterized protein</fullName>
    </submittedName>
</protein>
<dbReference type="AlphaFoldDB" id="A0A345SVZ6"/>
<dbReference type="KEGG" id="stri:C7M71_011090"/>
<name>A0A345SVZ6_9ACTN</name>
<feature type="region of interest" description="Disordered" evidence="1">
    <location>
        <begin position="28"/>
        <end position="104"/>
    </location>
</feature>
<reference evidence="4" key="1">
    <citation type="submission" date="2018-07" db="EMBL/GenBank/DDBJ databases">
        <title>Streptacidiphilus bronchialis DSM 106435 chromosome.</title>
        <authorList>
            <person name="Batra D."/>
            <person name="Gulvik C.A."/>
        </authorList>
    </citation>
    <scope>NUCLEOTIDE SEQUENCE [LARGE SCALE GENOMIC DNA]</scope>
    <source>
        <strain evidence="4">DSM 106435</strain>
    </source>
</reference>
<dbReference type="OrthoDB" id="4331879at2"/>
<feature type="compositionally biased region" description="Polar residues" evidence="1">
    <location>
        <begin position="52"/>
        <end position="63"/>
    </location>
</feature>
<evidence type="ECO:0000256" key="2">
    <source>
        <dbReference type="SAM" id="SignalP"/>
    </source>
</evidence>
<sequence length="104" mass="10051">MNDAVRQVCRRAAAVLLLGAAAAGCGIRPTSVPVDAGAPASRTACPPPTPVMSPSGSAPTSPLNAPFAAKQPEAGVSPTAFGPTAPPTANPTATPSCLQTGPGH</sequence>
<dbReference type="RefSeq" id="WP_111490983.1">
    <property type="nucleotide sequence ID" value="NZ_CP031264.1"/>
</dbReference>
<organism evidence="3 4">
    <name type="scientific">Peterkaempfera bronchialis</name>
    <dbReference type="NCBI Taxonomy" id="2126346"/>
    <lineage>
        <taxon>Bacteria</taxon>
        <taxon>Bacillati</taxon>
        <taxon>Actinomycetota</taxon>
        <taxon>Actinomycetes</taxon>
        <taxon>Kitasatosporales</taxon>
        <taxon>Streptomycetaceae</taxon>
        <taxon>Peterkaempfera</taxon>
    </lineage>
</organism>
<feature type="signal peptide" evidence="2">
    <location>
        <begin position="1"/>
        <end position="22"/>
    </location>
</feature>
<evidence type="ECO:0000256" key="1">
    <source>
        <dbReference type="SAM" id="MobiDB-lite"/>
    </source>
</evidence>
<accession>A0A345SVZ6</accession>
<dbReference type="EMBL" id="CP031264">
    <property type="protein sequence ID" value="AXI77901.1"/>
    <property type="molecule type" value="Genomic_DNA"/>
</dbReference>
<dbReference type="Proteomes" id="UP000249340">
    <property type="component" value="Chromosome"/>
</dbReference>
<feature type="chain" id="PRO_5016930343" evidence="2">
    <location>
        <begin position="23"/>
        <end position="104"/>
    </location>
</feature>
<keyword evidence="2" id="KW-0732">Signal</keyword>
<evidence type="ECO:0000313" key="3">
    <source>
        <dbReference type="EMBL" id="AXI77901.1"/>
    </source>
</evidence>